<evidence type="ECO:0000313" key="1">
    <source>
        <dbReference type="EMBL" id="QNM10596.1"/>
    </source>
</evidence>
<gene>
    <name evidence="1" type="ORF">H9Q79_03575</name>
</gene>
<protein>
    <submittedName>
        <fullName evidence="1">Uncharacterized protein</fullName>
    </submittedName>
</protein>
<proteinExistence type="predicted"/>
<organism evidence="1 2">
    <name type="scientific">Wansuia hejianensis</name>
    <dbReference type="NCBI Taxonomy" id="2763667"/>
    <lineage>
        <taxon>Bacteria</taxon>
        <taxon>Bacillati</taxon>
        <taxon>Bacillota</taxon>
        <taxon>Clostridia</taxon>
        <taxon>Lachnospirales</taxon>
        <taxon>Lachnospiraceae</taxon>
        <taxon>Wansuia</taxon>
    </lineage>
</organism>
<dbReference type="AlphaFoldDB" id="A0A7G9GIG4"/>
<name>A0A7G9GIG4_9FIRM</name>
<dbReference type="EMBL" id="CP060635">
    <property type="protein sequence ID" value="QNM10596.1"/>
    <property type="molecule type" value="Genomic_DNA"/>
</dbReference>
<dbReference type="RefSeq" id="WP_118645879.1">
    <property type="nucleotide sequence ID" value="NZ_CP060635.1"/>
</dbReference>
<reference evidence="1 2" key="1">
    <citation type="submission" date="2020-08" db="EMBL/GenBank/DDBJ databases">
        <authorList>
            <person name="Liu C."/>
            <person name="Sun Q."/>
        </authorList>
    </citation>
    <scope>NUCLEOTIDE SEQUENCE [LARGE SCALE GENOMIC DNA]</scope>
    <source>
        <strain evidence="1 2">NSJ-29</strain>
    </source>
</reference>
<dbReference type="Proteomes" id="UP000515860">
    <property type="component" value="Chromosome"/>
</dbReference>
<sequence length="104" mass="12179">MRYRKYYIALDENEWRIIINSLNELRNKLLGDGRYTDAVDDVLLKVIDTPIRKFKIRKTGDFDHEQYGEDIHQEHSGEFLADGGYVFMEYGHSLEGIDSYADGN</sequence>
<accession>A0A7G9GIG4</accession>
<keyword evidence="2" id="KW-1185">Reference proteome</keyword>
<dbReference type="KEGG" id="whj:H9Q79_03575"/>
<evidence type="ECO:0000313" key="2">
    <source>
        <dbReference type="Proteomes" id="UP000515860"/>
    </source>
</evidence>